<dbReference type="InterPro" id="IPR036259">
    <property type="entry name" value="MFS_trans_sf"/>
</dbReference>
<evidence type="ECO:0000256" key="2">
    <source>
        <dbReference type="ARBA" id="ARBA00022692"/>
    </source>
</evidence>
<dbReference type="Pfam" id="PF07690">
    <property type="entry name" value="MFS_1"/>
    <property type="match status" value="1"/>
</dbReference>
<feature type="transmembrane region" description="Helical" evidence="5">
    <location>
        <begin position="392"/>
        <end position="411"/>
    </location>
</feature>
<gene>
    <name evidence="7" type="ORF">AB6A40_006222</name>
</gene>
<feature type="transmembrane region" description="Helical" evidence="5">
    <location>
        <begin position="72"/>
        <end position="94"/>
    </location>
</feature>
<keyword evidence="3 5" id="KW-1133">Transmembrane helix</keyword>
<comment type="subcellular location">
    <subcellularLocation>
        <location evidence="1">Membrane</location>
        <topology evidence="1">Multi-pass membrane protein</topology>
    </subcellularLocation>
</comment>
<feature type="transmembrane region" description="Helical" evidence="5">
    <location>
        <begin position="106"/>
        <end position="125"/>
    </location>
</feature>
<dbReference type="InterPro" id="IPR020846">
    <property type="entry name" value="MFS_dom"/>
</dbReference>
<feature type="transmembrane region" description="Helical" evidence="5">
    <location>
        <begin position="34"/>
        <end position="52"/>
    </location>
</feature>
<dbReference type="PROSITE" id="PS50850">
    <property type="entry name" value="MFS"/>
    <property type="match status" value="1"/>
</dbReference>
<dbReference type="Proteomes" id="UP001608902">
    <property type="component" value="Unassembled WGS sequence"/>
</dbReference>
<evidence type="ECO:0000256" key="5">
    <source>
        <dbReference type="SAM" id="Phobius"/>
    </source>
</evidence>
<keyword evidence="8" id="KW-1185">Reference proteome</keyword>
<dbReference type="Gene3D" id="1.20.1250.20">
    <property type="entry name" value="MFS general substrate transporter like domains"/>
    <property type="match status" value="1"/>
</dbReference>
<sequence length="488" mass="53521">MAAVAQKKNPLDNCLSEFLSEAEDKADQPKTDWAGVRLVSLIIFLGNIQMSVIGMSEWPYMNQLDPDATSTFFGYVSSVSSLGHALFSPLMGFWGSATGKTKPPLITGRIIAIIGCALYSCLELFPSNRRYVMLVCYTIFGISMSSLSVMRGYIAKISTDDDRARAVSCFGLAIMISVVIGPLFQLMFAPLAYPGINLIGGKILLNIYTGPIYIAMITNILSFILVVFFFKEKKEPTPPAKTLQRRPSKVKTALTDDLRSFDLSLALACIFVRMAANMAIVIIHTTTSPMMMSVFGWSNVYTVKVSSFAQATVGFLSLSIFTGFALGILTKFIKERIAAFIALCLFIVFYFVTYPWDPISHPIRIGDASQNITGCNPVTYAWCLTNRAVNPIIYLILMVSVLGIAITLSMIAIDSLYSKILGKIDQGTMQGIFLFCLDIINIGGPLVIAPLFTADGQTYVWLIGGLTIILATICWAAVYRKLPHQKPS</sequence>
<protein>
    <recommendedName>
        <fullName evidence="6">Major facilitator superfamily (MFS) profile domain-containing protein</fullName>
    </recommendedName>
</protein>
<name>A0ABD6ER76_9BILA</name>
<dbReference type="CDD" id="cd17326">
    <property type="entry name" value="MFS_MFSD8"/>
    <property type="match status" value="1"/>
</dbReference>
<evidence type="ECO:0000313" key="7">
    <source>
        <dbReference type="EMBL" id="MFH4979513.1"/>
    </source>
</evidence>
<comment type="caution">
    <text evidence="7">The sequence shown here is derived from an EMBL/GenBank/DDBJ whole genome shotgun (WGS) entry which is preliminary data.</text>
</comment>
<reference evidence="7 8" key="1">
    <citation type="submission" date="2024-08" db="EMBL/GenBank/DDBJ databases">
        <title>Gnathostoma spinigerum genome.</title>
        <authorList>
            <person name="Gonzalez-Bertolin B."/>
            <person name="Monzon S."/>
            <person name="Zaballos A."/>
            <person name="Jimenez P."/>
            <person name="Dekumyoy P."/>
            <person name="Varona S."/>
            <person name="Cuesta I."/>
            <person name="Sumanam S."/>
            <person name="Adisakwattana P."/>
            <person name="Gasser R.B."/>
            <person name="Hernandez-Gonzalez A."/>
            <person name="Young N.D."/>
            <person name="Perteguer M.J."/>
        </authorList>
    </citation>
    <scope>NUCLEOTIDE SEQUENCE [LARGE SCALE GENOMIC DNA]</scope>
    <source>
        <strain evidence="7">AL3</strain>
        <tissue evidence="7">Liver</tissue>
    </source>
</reference>
<dbReference type="PANTHER" id="PTHR23510:SF25">
    <property type="entry name" value="MFS DOMAIN-CONTAINING PROTEIN"/>
    <property type="match status" value="1"/>
</dbReference>
<dbReference type="AlphaFoldDB" id="A0ABD6ER76"/>
<evidence type="ECO:0000256" key="3">
    <source>
        <dbReference type="ARBA" id="ARBA00022989"/>
    </source>
</evidence>
<evidence type="ECO:0000256" key="4">
    <source>
        <dbReference type="ARBA" id="ARBA00023136"/>
    </source>
</evidence>
<feature type="transmembrane region" description="Helical" evidence="5">
    <location>
        <begin position="459"/>
        <end position="479"/>
    </location>
</feature>
<accession>A0ABD6ER76</accession>
<feature type="transmembrane region" description="Helical" evidence="5">
    <location>
        <begin position="212"/>
        <end position="230"/>
    </location>
</feature>
<proteinExistence type="predicted"/>
<keyword evidence="2 5" id="KW-0812">Transmembrane</keyword>
<evidence type="ECO:0000256" key="1">
    <source>
        <dbReference type="ARBA" id="ARBA00004141"/>
    </source>
</evidence>
<feature type="domain" description="Major facilitator superfamily (MFS) profile" evidence="6">
    <location>
        <begin position="35"/>
        <end position="482"/>
    </location>
</feature>
<dbReference type="SUPFAM" id="SSF103473">
    <property type="entry name" value="MFS general substrate transporter"/>
    <property type="match status" value="1"/>
</dbReference>
<keyword evidence="4 5" id="KW-0472">Membrane</keyword>
<feature type="transmembrane region" description="Helical" evidence="5">
    <location>
        <begin position="337"/>
        <end position="356"/>
    </location>
</feature>
<dbReference type="InterPro" id="IPR011701">
    <property type="entry name" value="MFS"/>
</dbReference>
<feature type="transmembrane region" description="Helical" evidence="5">
    <location>
        <begin position="307"/>
        <end position="330"/>
    </location>
</feature>
<feature type="transmembrane region" description="Helical" evidence="5">
    <location>
        <begin position="432"/>
        <end position="453"/>
    </location>
</feature>
<organism evidence="7 8">
    <name type="scientific">Gnathostoma spinigerum</name>
    <dbReference type="NCBI Taxonomy" id="75299"/>
    <lineage>
        <taxon>Eukaryota</taxon>
        <taxon>Metazoa</taxon>
        <taxon>Ecdysozoa</taxon>
        <taxon>Nematoda</taxon>
        <taxon>Chromadorea</taxon>
        <taxon>Rhabditida</taxon>
        <taxon>Spirurina</taxon>
        <taxon>Gnathostomatomorpha</taxon>
        <taxon>Gnathostomatoidea</taxon>
        <taxon>Gnathostomatidae</taxon>
        <taxon>Gnathostoma</taxon>
    </lineage>
</organism>
<dbReference type="PANTHER" id="PTHR23510">
    <property type="entry name" value="INNER MEMBRANE TRANSPORT PROTEIN YAJR"/>
    <property type="match status" value="1"/>
</dbReference>
<evidence type="ECO:0000313" key="8">
    <source>
        <dbReference type="Proteomes" id="UP001608902"/>
    </source>
</evidence>
<dbReference type="GO" id="GO:0016020">
    <property type="term" value="C:membrane"/>
    <property type="evidence" value="ECO:0007669"/>
    <property type="project" value="UniProtKB-SubCell"/>
</dbReference>
<feature type="transmembrane region" description="Helical" evidence="5">
    <location>
        <begin position="166"/>
        <end position="192"/>
    </location>
</feature>
<feature type="transmembrane region" description="Helical" evidence="5">
    <location>
        <begin position="131"/>
        <end position="154"/>
    </location>
</feature>
<evidence type="ECO:0000259" key="6">
    <source>
        <dbReference type="PROSITE" id="PS50850"/>
    </source>
</evidence>
<dbReference type="EMBL" id="JBGFUD010004285">
    <property type="protein sequence ID" value="MFH4979513.1"/>
    <property type="molecule type" value="Genomic_DNA"/>
</dbReference>
<dbReference type="InterPro" id="IPR051068">
    <property type="entry name" value="MFS_Domain-Containing_Protein"/>
</dbReference>
<feature type="transmembrane region" description="Helical" evidence="5">
    <location>
        <begin position="265"/>
        <end position="287"/>
    </location>
</feature>